<dbReference type="InterPro" id="IPR011990">
    <property type="entry name" value="TPR-like_helical_dom_sf"/>
</dbReference>
<keyword evidence="4" id="KW-1185">Reference proteome</keyword>
<evidence type="ECO:0000256" key="1">
    <source>
        <dbReference type="ARBA" id="ARBA00022737"/>
    </source>
</evidence>
<evidence type="ECO:0000313" key="3">
    <source>
        <dbReference type="EMBL" id="KAK3037664.1"/>
    </source>
</evidence>
<dbReference type="Pfam" id="PF01535">
    <property type="entry name" value="PPR"/>
    <property type="match status" value="2"/>
</dbReference>
<feature type="repeat" description="PPR" evidence="2">
    <location>
        <begin position="52"/>
        <end position="86"/>
    </location>
</feature>
<dbReference type="EMBL" id="JAVXUP010000117">
    <property type="protein sequence ID" value="KAK3037664.1"/>
    <property type="molecule type" value="Genomic_DNA"/>
</dbReference>
<dbReference type="Gene3D" id="1.25.40.10">
    <property type="entry name" value="Tetratricopeptide repeat domain"/>
    <property type="match status" value="2"/>
</dbReference>
<dbReference type="GO" id="GO:0009451">
    <property type="term" value="P:RNA modification"/>
    <property type="evidence" value="ECO:0007669"/>
    <property type="project" value="InterPro"/>
</dbReference>
<reference evidence="3" key="1">
    <citation type="submission" date="2022-12" db="EMBL/GenBank/DDBJ databases">
        <title>Draft genome assemblies for two species of Escallonia (Escalloniales).</title>
        <authorList>
            <person name="Chanderbali A."/>
            <person name="Dervinis C."/>
            <person name="Anghel I."/>
            <person name="Soltis D."/>
            <person name="Soltis P."/>
            <person name="Zapata F."/>
        </authorList>
    </citation>
    <scope>NUCLEOTIDE SEQUENCE</scope>
    <source>
        <strain evidence="3">UCBG64.0493</strain>
        <tissue evidence="3">Leaf</tissue>
    </source>
</reference>
<evidence type="ECO:0008006" key="5">
    <source>
        <dbReference type="Google" id="ProtNLM"/>
    </source>
</evidence>
<dbReference type="InterPro" id="IPR046960">
    <property type="entry name" value="PPR_At4g14850-like_plant"/>
</dbReference>
<evidence type="ECO:0000256" key="2">
    <source>
        <dbReference type="PROSITE-ProRule" id="PRU00708"/>
    </source>
</evidence>
<evidence type="ECO:0000313" key="4">
    <source>
        <dbReference type="Proteomes" id="UP001188597"/>
    </source>
</evidence>
<dbReference type="InterPro" id="IPR002885">
    <property type="entry name" value="PPR_rpt"/>
</dbReference>
<comment type="caution">
    <text evidence="3">The sequence shown here is derived from an EMBL/GenBank/DDBJ whole genome shotgun (WGS) entry which is preliminary data.</text>
</comment>
<dbReference type="GO" id="GO:0003723">
    <property type="term" value="F:RNA binding"/>
    <property type="evidence" value="ECO:0007669"/>
    <property type="project" value="InterPro"/>
</dbReference>
<dbReference type="Proteomes" id="UP001188597">
    <property type="component" value="Unassembled WGS sequence"/>
</dbReference>
<feature type="repeat" description="PPR" evidence="2">
    <location>
        <begin position="115"/>
        <end position="149"/>
    </location>
</feature>
<protein>
    <recommendedName>
        <fullName evidence="5">Pentatricopeptide repeat-containing protein</fullName>
    </recommendedName>
</protein>
<proteinExistence type="predicted"/>
<dbReference type="PROSITE" id="PS51375">
    <property type="entry name" value="PPR"/>
    <property type="match status" value="2"/>
</dbReference>
<dbReference type="PANTHER" id="PTHR47926">
    <property type="entry name" value="PENTATRICOPEPTIDE REPEAT-CONTAINING PROTEIN"/>
    <property type="match status" value="1"/>
</dbReference>
<sequence length="159" mass="18224">MVEEGVEMDSRSFVFALKACEMLGANAMLDMYVKCGCLITAREIFEKMETRDVFTWTSMINGFAKNGELDLARNYFDEMPSRNVVSWNVMIADVYAKCGSINEATHLFDDMQERDLVSWNSMIVACAAHGLAEKALILFEQMKNMKYKPDHIRWRPIGL</sequence>
<accession>A0AA89BBX0</accession>
<dbReference type="Pfam" id="PF13041">
    <property type="entry name" value="PPR_2"/>
    <property type="match status" value="1"/>
</dbReference>
<keyword evidence="1" id="KW-0677">Repeat</keyword>
<gene>
    <name evidence="3" type="ORF">RJ639_030441</name>
</gene>
<dbReference type="AlphaFoldDB" id="A0AA89BBX0"/>
<organism evidence="3 4">
    <name type="scientific">Escallonia herrerae</name>
    <dbReference type="NCBI Taxonomy" id="1293975"/>
    <lineage>
        <taxon>Eukaryota</taxon>
        <taxon>Viridiplantae</taxon>
        <taxon>Streptophyta</taxon>
        <taxon>Embryophyta</taxon>
        <taxon>Tracheophyta</taxon>
        <taxon>Spermatophyta</taxon>
        <taxon>Magnoliopsida</taxon>
        <taxon>eudicotyledons</taxon>
        <taxon>Gunneridae</taxon>
        <taxon>Pentapetalae</taxon>
        <taxon>asterids</taxon>
        <taxon>campanulids</taxon>
        <taxon>Escalloniales</taxon>
        <taxon>Escalloniaceae</taxon>
        <taxon>Escallonia</taxon>
    </lineage>
</organism>
<dbReference type="NCBIfam" id="TIGR00756">
    <property type="entry name" value="PPR"/>
    <property type="match status" value="4"/>
</dbReference>
<name>A0AA89BBX0_9ASTE</name>